<dbReference type="NCBIfam" id="TIGR00296">
    <property type="entry name" value="TIGR00296 family protein"/>
    <property type="match status" value="1"/>
</dbReference>
<dbReference type="Gene3D" id="3.30.700.20">
    <property type="entry name" value="Hypothetical protein ph0010, domain 1"/>
    <property type="match status" value="1"/>
</dbReference>
<evidence type="ECO:0000256" key="1">
    <source>
        <dbReference type="ARBA" id="ARBA00006315"/>
    </source>
</evidence>
<dbReference type="Pfam" id="PF01875">
    <property type="entry name" value="Memo"/>
    <property type="match status" value="1"/>
</dbReference>
<gene>
    <name evidence="4" type="ORF">BWX89_01316</name>
</gene>
<protein>
    <recommendedName>
        <fullName evidence="2">MEMO1 family protein BWX89_01316</fullName>
    </recommendedName>
</protein>
<dbReference type="Gene3D" id="3.30.1490.150">
    <property type="entry name" value="Hypothetical protein ph0010, domain 2"/>
    <property type="match status" value="1"/>
</dbReference>
<dbReference type="InterPro" id="IPR002737">
    <property type="entry name" value="MEMO1_fam"/>
</dbReference>
<dbReference type="Gene3D" id="3.40.830.10">
    <property type="entry name" value="LigB-like"/>
    <property type="match status" value="1"/>
</dbReference>
<dbReference type="Pfam" id="PF01871">
    <property type="entry name" value="AMMECR1"/>
    <property type="match status" value="1"/>
</dbReference>
<dbReference type="HAMAP" id="MF_00645">
    <property type="entry name" value="AMMECR1"/>
    <property type="match status" value="1"/>
</dbReference>
<dbReference type="SUPFAM" id="SSF143447">
    <property type="entry name" value="AMMECR1-like"/>
    <property type="match status" value="1"/>
</dbReference>
<proteinExistence type="inferred from homology"/>
<dbReference type="AlphaFoldDB" id="A0A1V6C694"/>
<evidence type="ECO:0000256" key="2">
    <source>
        <dbReference type="HAMAP-Rule" id="MF_00055"/>
    </source>
</evidence>
<dbReference type="NCBIfam" id="TIGR04336">
    <property type="entry name" value="AmmeMemoSam_B"/>
    <property type="match status" value="1"/>
</dbReference>
<accession>A0A1V6C694</accession>
<evidence type="ECO:0000313" key="4">
    <source>
        <dbReference type="EMBL" id="OQB72449.1"/>
    </source>
</evidence>
<dbReference type="InterPro" id="IPR036071">
    <property type="entry name" value="AMMECR1_dom_sf"/>
</dbReference>
<dbReference type="InterPro" id="IPR023473">
    <property type="entry name" value="AMMECR1"/>
</dbReference>
<reference evidence="4" key="1">
    <citation type="submission" date="2017-02" db="EMBL/GenBank/DDBJ databases">
        <title>Delving into the versatile metabolic prowess of the omnipresent phylum Bacteroidetes.</title>
        <authorList>
            <person name="Nobu M.K."/>
            <person name="Mei R."/>
            <person name="Narihiro T."/>
            <person name="Kuroda K."/>
            <person name="Liu W.-T."/>
        </authorList>
    </citation>
    <scope>NUCLEOTIDE SEQUENCE</scope>
    <source>
        <strain evidence="4">ADurb.Bin131</strain>
    </source>
</reference>
<dbReference type="Proteomes" id="UP000485562">
    <property type="component" value="Unassembled WGS sequence"/>
</dbReference>
<dbReference type="EMBL" id="MWDQ01000128">
    <property type="protein sequence ID" value="OQB72449.1"/>
    <property type="molecule type" value="Genomic_DNA"/>
</dbReference>
<evidence type="ECO:0000259" key="3">
    <source>
        <dbReference type="PROSITE" id="PS51112"/>
    </source>
</evidence>
<dbReference type="NCBIfam" id="TIGR04335">
    <property type="entry name" value="AmmeMemoSam_A"/>
    <property type="match status" value="1"/>
</dbReference>
<dbReference type="InterPro" id="IPR023472">
    <property type="entry name" value="Uncharacterised_MJ0810"/>
</dbReference>
<dbReference type="InterPro" id="IPR002733">
    <property type="entry name" value="AMMECR1_domain"/>
</dbReference>
<comment type="caution">
    <text evidence="4">The sequence shown here is derived from an EMBL/GenBank/DDBJ whole genome shotgun (WGS) entry which is preliminary data.</text>
</comment>
<dbReference type="InterPro" id="IPR027623">
    <property type="entry name" value="AmmeMemoSam_A"/>
</dbReference>
<feature type="domain" description="AMMECR1" evidence="3">
    <location>
        <begin position="315"/>
        <end position="493"/>
    </location>
</feature>
<dbReference type="CDD" id="cd07361">
    <property type="entry name" value="MEMO_like"/>
    <property type="match status" value="1"/>
</dbReference>
<dbReference type="InterPro" id="IPR027485">
    <property type="entry name" value="AMMECR1_N"/>
</dbReference>
<dbReference type="PROSITE" id="PS51112">
    <property type="entry name" value="AMMECR1"/>
    <property type="match status" value="1"/>
</dbReference>
<comment type="similarity">
    <text evidence="1 2">Belongs to the MEMO1 family.</text>
</comment>
<organism evidence="4">
    <name type="scientific">candidate division TA06 bacterium ADurb.Bin131</name>
    <dbReference type="NCBI Taxonomy" id="1852827"/>
    <lineage>
        <taxon>Bacteria</taxon>
        <taxon>Bacteria division TA06</taxon>
    </lineage>
</organism>
<dbReference type="HAMAP" id="MF_00055">
    <property type="entry name" value="MEMO1"/>
    <property type="match status" value="1"/>
</dbReference>
<dbReference type="PANTHER" id="PTHR11060">
    <property type="entry name" value="PROTEIN MEMO1"/>
    <property type="match status" value="1"/>
</dbReference>
<dbReference type="PROSITE" id="PS51257">
    <property type="entry name" value="PROKAR_LIPOPROTEIN"/>
    <property type="match status" value="1"/>
</dbReference>
<name>A0A1V6C694_UNCT6</name>
<sequence>MHILRHKNRWCVGITGILFFLLTTGCFSAGMRKPFFAGSFYPSDEKELRNQLSSFFEKKNVEGQLVGLIVPHAGYIYSGKTAGNAYFLIKDKKISTVFLIGRSHHASFIGVITDDRNAWITPFGSVDVDTRIVSDIVAKPGFRIDYRILDAEHALEVQLPFLQYAIKGKFKIVPILVGCENQEELELYANYLLPVVKKNPDSIIVMSTDLSHYHPVNTAQQMDKRFIDAIENNKFSSIIKAMKNGELEACGASAVFLGLSILSKISPINVKLLKYATSYDTTKDKSAVVGYASMAVYKDTKKTIEKKGGTMLDKKQKETLLKVARQTLEYFLAGKKLPELKITDPALLEKRGVFVTLRKNGELRGCIGMIIPSEPLIDGVRSMAIEAATGDPRFPPVSLKELKDIEIEISVLTVPARVSSPDEIILGRDGVIVKKGYRQGVFLPQVADETGWTKEQFLSALCSQKAGLDPDAWKRPDTELYTFQAEVFSEHDL</sequence>
<dbReference type="PANTHER" id="PTHR11060:SF0">
    <property type="entry name" value="PROTEIN MEMO1"/>
    <property type="match status" value="1"/>
</dbReference>